<proteinExistence type="predicted"/>
<dbReference type="Proteomes" id="UP000192257">
    <property type="component" value="Unassembled WGS sequence"/>
</dbReference>
<keyword evidence="2" id="KW-0732">Signal</keyword>
<dbReference type="VEuPathDB" id="TriTrypDB:TM35_000242580"/>
<accession>A0A1X0NRD3</accession>
<evidence type="ECO:0000256" key="1">
    <source>
        <dbReference type="SAM" id="Phobius"/>
    </source>
</evidence>
<feature type="transmembrane region" description="Helical" evidence="1">
    <location>
        <begin position="443"/>
        <end position="465"/>
    </location>
</feature>
<name>A0A1X0NRD3_9TRYP</name>
<evidence type="ECO:0000313" key="4">
    <source>
        <dbReference type="Proteomes" id="UP000192257"/>
    </source>
</evidence>
<keyword evidence="1" id="KW-1133">Transmembrane helix</keyword>
<protein>
    <submittedName>
        <fullName evidence="3">Uncharacterized protein</fullName>
    </submittedName>
</protein>
<evidence type="ECO:0000313" key="3">
    <source>
        <dbReference type="EMBL" id="ORC87108.1"/>
    </source>
</evidence>
<feature type="chain" id="PRO_5012642647" evidence="2">
    <location>
        <begin position="25"/>
        <end position="496"/>
    </location>
</feature>
<dbReference type="AlphaFoldDB" id="A0A1X0NRD3"/>
<feature type="signal peptide" evidence="2">
    <location>
        <begin position="1"/>
        <end position="24"/>
    </location>
</feature>
<evidence type="ECO:0000256" key="2">
    <source>
        <dbReference type="SAM" id="SignalP"/>
    </source>
</evidence>
<dbReference type="OrthoDB" id="248841at2759"/>
<gene>
    <name evidence="3" type="ORF">TM35_000242580</name>
</gene>
<comment type="caution">
    <text evidence="3">The sequence shown here is derived from an EMBL/GenBank/DDBJ whole genome shotgun (WGS) entry which is preliminary data.</text>
</comment>
<keyword evidence="1" id="KW-0812">Transmembrane</keyword>
<dbReference type="GeneID" id="39987450"/>
<dbReference type="RefSeq" id="XP_028881174.1">
    <property type="nucleotide sequence ID" value="XM_029027670.1"/>
</dbReference>
<sequence>MGRTRRRIVVKILFLLVLLPFIHAPLCYGLSDGSDTSSSQDDSSFGVLTPTRTTRTLTITPTESLFTPTLTTTETVSPTYSPTISLTHTPSILISGTQTVRYSPTISPTLSLTPSLEEVPDNMYTRAESCGIQSINQCAERFCNCITKSPYRENSSLWHPGNGVYRCDEEANRNCYYIQYCVRERVSCIWNASFEYHKNPSRMEPYRYPLEIFGNTGDADNDGICHGMEHIYGNFSQLSSDVSYYDSLFYSECVDYVTYILKRTAGLLCIPKAVPMYSCGPSLFPVAPTRFSNYTSIPKGSRRLVISIRARIVGDYAAFFNESETIQGKASEYWLSELNSGMYKSFHNAIGVDGEFAMEYSDECITVHYNVGVGDADPWVGDLVTANALRLMLRNVSWMEKAQVVLDAAHRTSNLTVPIVVYGVGFEAGTGQLEQKLCDGSCVAGLTFAMVMALVVFSVSLMLCVRRPQPKYSMIDITYDSEEEMDSISERPPMKR</sequence>
<dbReference type="EMBL" id="NBCO01000024">
    <property type="protein sequence ID" value="ORC87108.1"/>
    <property type="molecule type" value="Genomic_DNA"/>
</dbReference>
<keyword evidence="1" id="KW-0472">Membrane</keyword>
<reference evidence="3 4" key="1">
    <citation type="submission" date="2017-03" db="EMBL/GenBank/DDBJ databases">
        <title>An alternative strategy for trypanosome survival in the mammalian bloodstream revealed through genome and transcriptome analysis of the ubiquitous bovine parasite Trypanosoma (Megatrypanum) theileri.</title>
        <authorList>
            <person name="Kelly S."/>
            <person name="Ivens A."/>
            <person name="Mott A."/>
            <person name="O'Neill E."/>
            <person name="Emms D."/>
            <person name="Macleod O."/>
            <person name="Voorheis P."/>
            <person name="Matthews J."/>
            <person name="Matthews K."/>
            <person name="Carrington M."/>
        </authorList>
    </citation>
    <scope>NUCLEOTIDE SEQUENCE [LARGE SCALE GENOMIC DNA]</scope>
    <source>
        <strain evidence="3">Edinburgh</strain>
    </source>
</reference>
<keyword evidence="4" id="KW-1185">Reference proteome</keyword>
<organism evidence="3 4">
    <name type="scientific">Trypanosoma theileri</name>
    <dbReference type="NCBI Taxonomy" id="67003"/>
    <lineage>
        <taxon>Eukaryota</taxon>
        <taxon>Discoba</taxon>
        <taxon>Euglenozoa</taxon>
        <taxon>Kinetoplastea</taxon>
        <taxon>Metakinetoplastina</taxon>
        <taxon>Trypanosomatida</taxon>
        <taxon>Trypanosomatidae</taxon>
        <taxon>Trypanosoma</taxon>
    </lineage>
</organism>